<dbReference type="EMBL" id="JH719392">
    <property type="protein sequence ID" value="EJC85836.1"/>
    <property type="molecule type" value="Genomic_DNA"/>
</dbReference>
<dbReference type="Proteomes" id="UP000005732">
    <property type="component" value="Unassembled WGS sequence"/>
</dbReference>
<keyword evidence="2" id="KW-0472">Membrane</keyword>
<feature type="compositionally biased region" description="Polar residues" evidence="1">
    <location>
        <begin position="148"/>
        <end position="160"/>
    </location>
</feature>
<evidence type="ECO:0000256" key="1">
    <source>
        <dbReference type="SAM" id="MobiDB-lite"/>
    </source>
</evidence>
<sequence>MAGRRLIARRNHPSSCACFAAGWLTVSSVRHSNSGYNMENAGIGWIAAIIIGGIAGWLANVYEVQHGRPDDISAAALLMLGYADDKRLIVHRPLRSRRGRQHSRRAFRTSPTNRRTNQIHQHRRCRTERRDSGPRRQGPHTATCCCRNQSRGRTRSSSPEQRTKTLFLLKICIWVT</sequence>
<organism evidence="3 4">
    <name type="scientific">Rhizobium leguminosarum bv. trifolii WSM2297</name>
    <dbReference type="NCBI Taxonomy" id="754762"/>
    <lineage>
        <taxon>Bacteria</taxon>
        <taxon>Pseudomonadati</taxon>
        <taxon>Pseudomonadota</taxon>
        <taxon>Alphaproteobacteria</taxon>
        <taxon>Hyphomicrobiales</taxon>
        <taxon>Rhizobiaceae</taxon>
        <taxon>Rhizobium/Agrobacterium group</taxon>
        <taxon>Rhizobium</taxon>
    </lineage>
</organism>
<keyword evidence="2" id="KW-1133">Transmembrane helix</keyword>
<reference evidence="3 4" key="1">
    <citation type="submission" date="2012-02" db="EMBL/GenBank/DDBJ databases">
        <title>Improved High-Quality Draft Sequence of Rhizobium leguminosarum bv. trifolii WSM2297.</title>
        <authorList>
            <consortium name="US DOE Joint Genome Institute"/>
            <person name="Lucas S."/>
            <person name="Han J."/>
            <person name="Lapidus A."/>
            <person name="Cheng J.-F."/>
            <person name="Goodwin L."/>
            <person name="Pitluck S."/>
            <person name="Peters L."/>
            <person name="Ovchinnikova G."/>
            <person name="Zhang X."/>
            <person name="Detter J.C."/>
            <person name="Han C."/>
            <person name="Tapia R."/>
            <person name="Land M."/>
            <person name="Hauser L."/>
            <person name="Kyrpides N."/>
            <person name="Ivanova N."/>
            <person name="Pagani I."/>
            <person name="Brau L."/>
            <person name="Yates R."/>
            <person name="O'Hara G."/>
            <person name="Rui T."/>
            <person name="Howieson J."/>
            <person name="Reeve W."/>
            <person name="Woyke T."/>
        </authorList>
    </citation>
    <scope>NUCLEOTIDE SEQUENCE [LARGE SCALE GENOMIC DNA]</scope>
    <source>
        <strain evidence="3 4">WSM2297</strain>
    </source>
</reference>
<evidence type="ECO:0000256" key="2">
    <source>
        <dbReference type="SAM" id="Phobius"/>
    </source>
</evidence>
<gene>
    <name evidence="3" type="ORF">Rleg4DRAFT_7734</name>
</gene>
<evidence type="ECO:0000313" key="4">
    <source>
        <dbReference type="Proteomes" id="UP000005732"/>
    </source>
</evidence>
<feature type="transmembrane region" description="Helical" evidence="2">
    <location>
        <begin position="42"/>
        <end position="62"/>
    </location>
</feature>
<keyword evidence="2" id="KW-0812">Transmembrane</keyword>
<evidence type="ECO:0000313" key="3">
    <source>
        <dbReference type="EMBL" id="EJC85836.1"/>
    </source>
</evidence>
<name>J0WII4_RHILT</name>
<dbReference type="HOGENOM" id="CLU_1523964_0_0_5"/>
<dbReference type="AlphaFoldDB" id="J0WII4"/>
<feature type="region of interest" description="Disordered" evidence="1">
    <location>
        <begin position="99"/>
        <end position="160"/>
    </location>
</feature>
<protein>
    <submittedName>
        <fullName evidence="3">Uncharacterized protein</fullName>
    </submittedName>
</protein>
<feature type="compositionally biased region" description="Polar residues" evidence="1">
    <location>
        <begin position="109"/>
        <end position="119"/>
    </location>
</feature>
<accession>J0WII4</accession>
<proteinExistence type="predicted"/>